<dbReference type="SMART" id="SM00421">
    <property type="entry name" value="HTH_LUXR"/>
    <property type="match status" value="1"/>
</dbReference>
<dbReference type="InterPro" id="IPR016032">
    <property type="entry name" value="Sig_transdc_resp-reg_C-effctor"/>
</dbReference>
<dbReference type="PANTHER" id="PTHR44688">
    <property type="entry name" value="DNA-BINDING TRANSCRIPTIONAL ACTIVATOR DEVR_DOSR"/>
    <property type="match status" value="1"/>
</dbReference>
<dbReference type="SUPFAM" id="SSF46894">
    <property type="entry name" value="C-terminal effector domain of the bipartite response regulators"/>
    <property type="match status" value="1"/>
</dbReference>
<organism evidence="7 8">
    <name type="scientific">Belnapia mucosa</name>
    <dbReference type="NCBI Taxonomy" id="2804532"/>
    <lineage>
        <taxon>Bacteria</taxon>
        <taxon>Pseudomonadati</taxon>
        <taxon>Pseudomonadota</taxon>
        <taxon>Alphaproteobacteria</taxon>
        <taxon>Acetobacterales</taxon>
        <taxon>Roseomonadaceae</taxon>
        <taxon>Belnapia</taxon>
    </lineage>
</organism>
<feature type="domain" description="HTH luxR-type" evidence="5">
    <location>
        <begin position="153"/>
        <end position="218"/>
    </location>
</feature>
<dbReference type="InterPro" id="IPR001789">
    <property type="entry name" value="Sig_transdc_resp-reg_receiver"/>
</dbReference>
<dbReference type="SMART" id="SM00448">
    <property type="entry name" value="REC"/>
    <property type="match status" value="1"/>
</dbReference>
<comment type="caution">
    <text evidence="7">The sequence shown here is derived from an EMBL/GenBank/DDBJ whole genome shotgun (WGS) entry which is preliminary data.</text>
</comment>
<dbReference type="EMBL" id="JAEUXJ010000039">
    <property type="protein sequence ID" value="MBL6459430.1"/>
    <property type="molecule type" value="Genomic_DNA"/>
</dbReference>
<dbReference type="PROSITE" id="PS50043">
    <property type="entry name" value="HTH_LUXR_2"/>
    <property type="match status" value="1"/>
</dbReference>
<dbReference type="PANTHER" id="PTHR44688:SF16">
    <property type="entry name" value="DNA-BINDING TRANSCRIPTIONAL ACTIVATOR DEVR_DOSR"/>
    <property type="match status" value="1"/>
</dbReference>
<accession>A0ABS1VCN0</accession>
<dbReference type="Gene3D" id="3.40.50.2300">
    <property type="match status" value="1"/>
</dbReference>
<dbReference type="PRINTS" id="PR00038">
    <property type="entry name" value="HTHLUXR"/>
</dbReference>
<evidence type="ECO:0000256" key="1">
    <source>
        <dbReference type="ARBA" id="ARBA00023015"/>
    </source>
</evidence>
<evidence type="ECO:0000313" key="7">
    <source>
        <dbReference type="EMBL" id="MBL6459430.1"/>
    </source>
</evidence>
<evidence type="ECO:0000256" key="4">
    <source>
        <dbReference type="PROSITE-ProRule" id="PRU00169"/>
    </source>
</evidence>
<sequence>MPGDAGHESSRRVVHVIDDDDAVRRAIALLLRSARIPTETHVSGMGFLEALAKGGDDQIGCVLVDVRMPGLNGVELLHRLQEQGFRRPVIVMTAHGDVPTAIRAMKAGAADFLEKPFSRTVLLTAIRTALETPGAAEAAPPRLPADTAAAAEAGARIAALPPRERQVLDLLLAGKSNKAIAQELDLSPRTVETHRARLMTRLGVASLAEAVRFAILAELGGYSEKDRDA</sequence>
<keyword evidence="3" id="KW-0804">Transcription</keyword>
<feature type="modified residue" description="4-aspartylphosphate" evidence="4">
    <location>
        <position position="65"/>
    </location>
</feature>
<keyword evidence="4" id="KW-0597">Phosphoprotein</keyword>
<dbReference type="PROSITE" id="PS00622">
    <property type="entry name" value="HTH_LUXR_1"/>
    <property type="match status" value="1"/>
</dbReference>
<dbReference type="Gene3D" id="1.10.10.10">
    <property type="entry name" value="Winged helix-like DNA-binding domain superfamily/Winged helix DNA-binding domain"/>
    <property type="match status" value="1"/>
</dbReference>
<dbReference type="Pfam" id="PF00196">
    <property type="entry name" value="GerE"/>
    <property type="match status" value="1"/>
</dbReference>
<dbReference type="InterPro" id="IPR036388">
    <property type="entry name" value="WH-like_DNA-bd_sf"/>
</dbReference>
<dbReference type="CDD" id="cd06170">
    <property type="entry name" value="LuxR_C_like"/>
    <property type="match status" value="1"/>
</dbReference>
<evidence type="ECO:0000256" key="3">
    <source>
        <dbReference type="ARBA" id="ARBA00023163"/>
    </source>
</evidence>
<dbReference type="Proteomes" id="UP000606490">
    <property type="component" value="Unassembled WGS sequence"/>
</dbReference>
<gene>
    <name evidence="7" type="ORF">JMJ55_29380</name>
</gene>
<dbReference type="SUPFAM" id="SSF52172">
    <property type="entry name" value="CheY-like"/>
    <property type="match status" value="1"/>
</dbReference>
<protein>
    <submittedName>
        <fullName evidence="7">Response regulator</fullName>
    </submittedName>
</protein>
<dbReference type="Pfam" id="PF00072">
    <property type="entry name" value="Response_reg"/>
    <property type="match status" value="1"/>
</dbReference>
<name>A0ABS1VCN0_9PROT</name>
<evidence type="ECO:0000259" key="6">
    <source>
        <dbReference type="PROSITE" id="PS50110"/>
    </source>
</evidence>
<feature type="domain" description="Response regulatory" evidence="6">
    <location>
        <begin position="13"/>
        <end position="130"/>
    </location>
</feature>
<dbReference type="InterPro" id="IPR011006">
    <property type="entry name" value="CheY-like_superfamily"/>
</dbReference>
<reference evidence="7 8" key="1">
    <citation type="submission" date="2021-01" db="EMBL/GenBank/DDBJ databases">
        <title>Belnapia mucosa sp. nov. and Belnapia arida sp. nov., isolated from the Tabernas Desert (Almeria, Spain).</title>
        <authorList>
            <person name="Molina-Menor E."/>
            <person name="Vidal-Verdu A."/>
            <person name="Calonge A."/>
            <person name="Satari L."/>
            <person name="Pereto Magraner J."/>
            <person name="Porcar Miralles M."/>
        </authorList>
    </citation>
    <scope>NUCLEOTIDE SEQUENCE [LARGE SCALE GENOMIC DNA]</scope>
    <source>
        <strain evidence="7 8">T6</strain>
    </source>
</reference>
<keyword evidence="1" id="KW-0805">Transcription regulation</keyword>
<keyword evidence="8" id="KW-1185">Reference proteome</keyword>
<evidence type="ECO:0000313" key="8">
    <source>
        <dbReference type="Proteomes" id="UP000606490"/>
    </source>
</evidence>
<evidence type="ECO:0000259" key="5">
    <source>
        <dbReference type="PROSITE" id="PS50043"/>
    </source>
</evidence>
<dbReference type="PROSITE" id="PS50110">
    <property type="entry name" value="RESPONSE_REGULATORY"/>
    <property type="match status" value="1"/>
</dbReference>
<keyword evidence="2" id="KW-0238">DNA-binding</keyword>
<proteinExistence type="predicted"/>
<dbReference type="InterPro" id="IPR000792">
    <property type="entry name" value="Tscrpt_reg_LuxR_C"/>
</dbReference>
<evidence type="ECO:0000256" key="2">
    <source>
        <dbReference type="ARBA" id="ARBA00023125"/>
    </source>
</evidence>